<evidence type="ECO:0000256" key="1">
    <source>
        <dbReference type="SAM" id="MobiDB-lite"/>
    </source>
</evidence>
<dbReference type="AlphaFoldDB" id="F6EGY7"/>
<evidence type="ECO:0000313" key="3">
    <source>
        <dbReference type="Proteomes" id="UP000009235"/>
    </source>
</evidence>
<keyword evidence="3" id="KW-1185">Reference proteome</keyword>
<accession>F6EGY7</accession>
<evidence type="ECO:0000313" key="2">
    <source>
        <dbReference type="EMBL" id="AEF38811.1"/>
    </source>
</evidence>
<proteinExistence type="predicted"/>
<feature type="region of interest" description="Disordered" evidence="1">
    <location>
        <begin position="37"/>
        <end position="65"/>
    </location>
</feature>
<dbReference type="KEGG" id="asd:AS9A_0352"/>
<gene>
    <name evidence="2" type="ordered locus">AS9A_0352</name>
</gene>
<dbReference type="Proteomes" id="UP000009235">
    <property type="component" value="Chromosome"/>
</dbReference>
<sequence>MASLQVRDFHVPDLQSFPQAAANVTYRSVALSQLRKRSVTPETPEMNARAAARQPPGQLAACPARGRIRALPS</sequence>
<dbReference type="EMBL" id="CP002786">
    <property type="protein sequence ID" value="AEF38811.1"/>
    <property type="molecule type" value="Genomic_DNA"/>
</dbReference>
<dbReference type="STRING" id="443218.AS9A_0352"/>
<name>F6EGY7_HOYSD</name>
<dbReference type="HOGENOM" id="CLU_2696390_0_0_11"/>
<organism evidence="2 3">
    <name type="scientific">Hoyosella subflava (strain DSM 45089 / JCM 17490 / NBRC 109087 / DQS3-9A1)</name>
    <name type="common">Amycolicicoccus subflavus</name>
    <dbReference type="NCBI Taxonomy" id="443218"/>
    <lineage>
        <taxon>Bacteria</taxon>
        <taxon>Bacillati</taxon>
        <taxon>Actinomycetota</taxon>
        <taxon>Actinomycetes</taxon>
        <taxon>Mycobacteriales</taxon>
        <taxon>Hoyosellaceae</taxon>
        <taxon>Hoyosella</taxon>
    </lineage>
</organism>
<reference evidence="2 3" key="1">
    <citation type="journal article" date="2011" name="J. Bacteriol.">
        <title>Complete genome sequence of Amycolicicoccus subflavus DQS3-9A1T, an actinomycete isolated from crude oil-polluted soil.</title>
        <authorList>
            <person name="Cai M."/>
            <person name="Chen W.M."/>
            <person name="Nie Y."/>
            <person name="Chi C.Q."/>
            <person name="Wang Y.N."/>
            <person name="Tang Y.Q."/>
            <person name="Li G.Y."/>
            <person name="Wu X.L."/>
        </authorList>
    </citation>
    <scope>NUCLEOTIDE SEQUENCE [LARGE SCALE GENOMIC DNA]</scope>
    <source>
        <strain evidence="3">DSM 45089 / DQS3-9A1</strain>
    </source>
</reference>
<protein>
    <submittedName>
        <fullName evidence="2">Uncharacterized protein</fullName>
    </submittedName>
</protein>